<dbReference type="InterPro" id="IPR041988">
    <property type="entry name" value="Ribosomal_uL24_KOW"/>
</dbReference>
<organism evidence="7 8">
    <name type="scientific">Candidatus Nealsonbacteria bacterium CG08_land_8_20_14_0_20_36_22</name>
    <dbReference type="NCBI Taxonomy" id="1974704"/>
    <lineage>
        <taxon>Bacteria</taxon>
        <taxon>Candidatus Nealsoniibacteriota</taxon>
    </lineage>
</organism>
<keyword evidence="3 5" id="KW-0687">Ribonucleoprotein</keyword>
<dbReference type="GO" id="GO:0006412">
    <property type="term" value="P:translation"/>
    <property type="evidence" value="ECO:0007669"/>
    <property type="project" value="UniProtKB-UniRule"/>
</dbReference>
<dbReference type="Proteomes" id="UP000231472">
    <property type="component" value="Unassembled WGS sequence"/>
</dbReference>
<dbReference type="SMART" id="SM00739">
    <property type="entry name" value="KOW"/>
    <property type="match status" value="1"/>
</dbReference>
<evidence type="ECO:0000313" key="8">
    <source>
        <dbReference type="Proteomes" id="UP000231472"/>
    </source>
</evidence>
<dbReference type="GO" id="GO:0019843">
    <property type="term" value="F:rRNA binding"/>
    <property type="evidence" value="ECO:0007669"/>
    <property type="project" value="UniProtKB-UniRule"/>
</dbReference>
<dbReference type="InterPro" id="IPR005824">
    <property type="entry name" value="KOW"/>
</dbReference>
<evidence type="ECO:0000259" key="6">
    <source>
        <dbReference type="SMART" id="SM00739"/>
    </source>
</evidence>
<dbReference type="InterPro" id="IPR057264">
    <property type="entry name" value="Ribosomal_uL24_C"/>
</dbReference>
<dbReference type="InterPro" id="IPR008991">
    <property type="entry name" value="Translation_prot_SH3-like_sf"/>
</dbReference>
<evidence type="ECO:0000256" key="2">
    <source>
        <dbReference type="ARBA" id="ARBA00022980"/>
    </source>
</evidence>
<evidence type="ECO:0000256" key="4">
    <source>
        <dbReference type="ARBA" id="ARBA00035206"/>
    </source>
</evidence>
<dbReference type="PANTHER" id="PTHR12903">
    <property type="entry name" value="MITOCHONDRIAL RIBOSOMAL PROTEIN L24"/>
    <property type="match status" value="1"/>
</dbReference>
<evidence type="ECO:0000256" key="3">
    <source>
        <dbReference type="ARBA" id="ARBA00023274"/>
    </source>
</evidence>
<sequence>MKIKKGDIVLIISGKDKSRRGKVIKVLPKERRIVVEGINLRKKHIKPKRSGEKGQIIEVPVSLDISNAKFICQKCKKATRLGYKIEGKKKYRICKKCKQEI</sequence>
<dbReference type="InterPro" id="IPR003256">
    <property type="entry name" value="Ribosomal_uL24"/>
</dbReference>
<evidence type="ECO:0000256" key="1">
    <source>
        <dbReference type="ARBA" id="ARBA00010618"/>
    </source>
</evidence>
<keyword evidence="5" id="KW-0694">RNA-binding</keyword>
<dbReference type="Gene3D" id="2.30.30.30">
    <property type="match status" value="1"/>
</dbReference>
<dbReference type="CDD" id="cd06089">
    <property type="entry name" value="KOW_RPL26"/>
    <property type="match status" value="1"/>
</dbReference>
<proteinExistence type="inferred from homology"/>
<comment type="function">
    <text evidence="5">One of the proteins that surrounds the polypeptide exit tunnel on the outside of the subunit.</text>
</comment>
<dbReference type="AlphaFoldDB" id="A0A2H0YR26"/>
<dbReference type="GO" id="GO:0005840">
    <property type="term" value="C:ribosome"/>
    <property type="evidence" value="ECO:0007669"/>
    <property type="project" value="UniProtKB-KW"/>
</dbReference>
<evidence type="ECO:0000256" key="5">
    <source>
        <dbReference type="HAMAP-Rule" id="MF_01326"/>
    </source>
</evidence>
<protein>
    <recommendedName>
        <fullName evidence="4 5">Large ribosomal subunit protein uL24</fullName>
    </recommendedName>
</protein>
<evidence type="ECO:0000313" key="7">
    <source>
        <dbReference type="EMBL" id="PIS40203.1"/>
    </source>
</evidence>
<dbReference type="GO" id="GO:1990904">
    <property type="term" value="C:ribonucleoprotein complex"/>
    <property type="evidence" value="ECO:0007669"/>
    <property type="project" value="UniProtKB-KW"/>
</dbReference>
<dbReference type="HAMAP" id="MF_01326_B">
    <property type="entry name" value="Ribosomal_uL24_B"/>
    <property type="match status" value="1"/>
</dbReference>
<dbReference type="NCBIfam" id="TIGR01079">
    <property type="entry name" value="rplX_bact"/>
    <property type="match status" value="1"/>
</dbReference>
<comment type="caution">
    <text evidence="7">The sequence shown here is derived from an EMBL/GenBank/DDBJ whole genome shotgun (WGS) entry which is preliminary data.</text>
</comment>
<comment type="similarity">
    <text evidence="1 5">Belongs to the universal ribosomal protein uL24 family.</text>
</comment>
<dbReference type="GO" id="GO:0003735">
    <property type="term" value="F:structural constituent of ribosome"/>
    <property type="evidence" value="ECO:0007669"/>
    <property type="project" value="InterPro"/>
</dbReference>
<comment type="function">
    <text evidence="5">One of two assembly initiator proteins, it binds directly to the 5'-end of the 23S rRNA, where it nucleates assembly of the 50S subunit.</text>
</comment>
<dbReference type="InterPro" id="IPR014722">
    <property type="entry name" value="Rib_uL2_dom2"/>
</dbReference>
<gene>
    <name evidence="5" type="primary">rplX</name>
    <name evidence="7" type="ORF">COT32_00955</name>
</gene>
<comment type="subunit">
    <text evidence="5">Part of the 50S ribosomal subunit.</text>
</comment>
<accession>A0A2H0YR26</accession>
<name>A0A2H0YR26_9BACT</name>
<reference evidence="8" key="1">
    <citation type="submission" date="2017-09" db="EMBL/GenBank/DDBJ databases">
        <title>Depth-based differentiation of microbial function through sediment-hosted aquifers and enrichment of novel symbionts in the deep terrestrial subsurface.</title>
        <authorList>
            <person name="Probst A.J."/>
            <person name="Ladd B."/>
            <person name="Jarett J.K."/>
            <person name="Geller-Mcgrath D.E."/>
            <person name="Sieber C.M.K."/>
            <person name="Emerson J.B."/>
            <person name="Anantharaman K."/>
            <person name="Thomas B.C."/>
            <person name="Malmstrom R."/>
            <person name="Stieglmeier M."/>
            <person name="Klingl A."/>
            <person name="Woyke T."/>
            <person name="Ryan C.M."/>
            <person name="Banfield J.F."/>
        </authorList>
    </citation>
    <scope>NUCLEOTIDE SEQUENCE [LARGE SCALE GENOMIC DNA]</scope>
</reference>
<dbReference type="Pfam" id="PF17136">
    <property type="entry name" value="ribosomal_L24"/>
    <property type="match status" value="1"/>
</dbReference>
<dbReference type="Pfam" id="PF00467">
    <property type="entry name" value="KOW"/>
    <property type="match status" value="1"/>
</dbReference>
<dbReference type="SUPFAM" id="SSF50104">
    <property type="entry name" value="Translation proteins SH3-like domain"/>
    <property type="match status" value="1"/>
</dbReference>
<feature type="domain" description="KOW" evidence="6">
    <location>
        <begin position="2"/>
        <end position="29"/>
    </location>
</feature>
<keyword evidence="5" id="KW-0699">rRNA-binding</keyword>
<keyword evidence="2 5" id="KW-0689">Ribosomal protein</keyword>
<dbReference type="EMBL" id="PEYC01000020">
    <property type="protein sequence ID" value="PIS40203.1"/>
    <property type="molecule type" value="Genomic_DNA"/>
</dbReference>